<accession>A0ACD3QQC6</accession>
<gene>
    <name evidence="1" type="ORF">E3U43_002022</name>
</gene>
<dbReference type="Proteomes" id="UP000793456">
    <property type="component" value="Chromosome XV"/>
</dbReference>
<evidence type="ECO:0000313" key="2">
    <source>
        <dbReference type="Proteomes" id="UP000793456"/>
    </source>
</evidence>
<proteinExistence type="predicted"/>
<evidence type="ECO:0000313" key="1">
    <source>
        <dbReference type="EMBL" id="TMS09363.1"/>
    </source>
</evidence>
<dbReference type="EMBL" id="CM011688">
    <property type="protein sequence ID" value="TMS09363.1"/>
    <property type="molecule type" value="Genomic_DNA"/>
</dbReference>
<keyword evidence="2" id="KW-1185">Reference proteome</keyword>
<comment type="caution">
    <text evidence="1">The sequence shown here is derived from an EMBL/GenBank/DDBJ whole genome shotgun (WGS) entry which is preliminary data.</text>
</comment>
<sequence length="291" mass="32798">MLDLYNTVADVDGVTKDPYLLEGNTVRSFFDKLRSEQVEYRFNLSTVARTEKILTAELHLFKLRPQATMTFHRHHFCQVSVYQLLDTSRNNNTQDKKLLSSRLIPVHSTGWEVFTITQAVRSWMIDEGSNLGLHVVVRTLGGSQMDMKMIRFASGRNHHQSKQPMLVLFTDDGRRSATLESTAPALWTSPRRKACLCPASANPCMWTLRRLAGRAGSCLPGATTLTTAKAPVPFPLGQNMRPTNHATVQSIINALKLIKGIEMPCCVPDKLFSINLLYFDDDENVVLKQYN</sequence>
<reference evidence="1" key="1">
    <citation type="submission" date="2018-11" db="EMBL/GenBank/DDBJ databases">
        <title>The sequence and de novo assembly of Larimichthys crocea genome using PacBio and Hi-C technologies.</title>
        <authorList>
            <person name="Xu P."/>
            <person name="Chen B."/>
            <person name="Zhou Z."/>
            <person name="Ke Q."/>
            <person name="Wu Y."/>
            <person name="Bai H."/>
            <person name="Pu F."/>
        </authorList>
    </citation>
    <scope>NUCLEOTIDE SEQUENCE</scope>
    <source>
        <tissue evidence="1">Muscle</tissue>
    </source>
</reference>
<organism evidence="1 2">
    <name type="scientific">Larimichthys crocea</name>
    <name type="common">Large yellow croaker</name>
    <name type="synonym">Pseudosciaena crocea</name>
    <dbReference type="NCBI Taxonomy" id="215358"/>
    <lineage>
        <taxon>Eukaryota</taxon>
        <taxon>Metazoa</taxon>
        <taxon>Chordata</taxon>
        <taxon>Craniata</taxon>
        <taxon>Vertebrata</taxon>
        <taxon>Euteleostomi</taxon>
        <taxon>Actinopterygii</taxon>
        <taxon>Neopterygii</taxon>
        <taxon>Teleostei</taxon>
        <taxon>Neoteleostei</taxon>
        <taxon>Acanthomorphata</taxon>
        <taxon>Eupercaria</taxon>
        <taxon>Sciaenidae</taxon>
        <taxon>Larimichthys</taxon>
    </lineage>
</organism>
<name>A0ACD3QQC6_LARCR</name>
<protein>
    <submittedName>
        <fullName evidence="1">Uncharacterized protein</fullName>
    </submittedName>
</protein>